<dbReference type="InParanoid" id="A0A1Y2GLY7"/>
<proteinExistence type="predicted"/>
<gene>
    <name evidence="1" type="ORF">BCR41DRAFT_355959</name>
</gene>
<evidence type="ECO:0000313" key="1">
    <source>
        <dbReference type="EMBL" id="ORZ12955.1"/>
    </source>
</evidence>
<dbReference type="GO" id="GO:0016020">
    <property type="term" value="C:membrane"/>
    <property type="evidence" value="ECO:0007669"/>
    <property type="project" value="InterPro"/>
</dbReference>
<dbReference type="GeneID" id="33566404"/>
<dbReference type="InterPro" id="IPR009311">
    <property type="entry name" value="IFI6/IFI27-like"/>
</dbReference>
<protein>
    <submittedName>
        <fullName evidence="1">Uncharacterized protein</fullName>
    </submittedName>
</protein>
<dbReference type="Pfam" id="PF06140">
    <property type="entry name" value="Ifi-6-16"/>
    <property type="match status" value="1"/>
</dbReference>
<name>A0A1Y2GLY7_9FUNG</name>
<dbReference type="AlphaFoldDB" id="A0A1Y2GLY7"/>
<comment type="caution">
    <text evidence="1">The sequence shown here is derived from an EMBL/GenBank/DDBJ whole genome shotgun (WGS) entry which is preliminary data.</text>
</comment>
<evidence type="ECO:0000313" key="2">
    <source>
        <dbReference type="Proteomes" id="UP000193648"/>
    </source>
</evidence>
<accession>A0A1Y2GLY7</accession>
<dbReference type="RefSeq" id="XP_021880304.1">
    <property type="nucleotide sequence ID" value="XM_022024560.1"/>
</dbReference>
<sequence>MSSYGGTVAAGSACAVLQSIGAAGLGTVGTIISGATVGAVAAGTTAVAGPESPTSGATSVAKATVAGASLGVAIVETATSLVAEAMHRVLTGRWK</sequence>
<dbReference type="OrthoDB" id="440424at2759"/>
<reference evidence="1 2" key="1">
    <citation type="submission" date="2016-07" db="EMBL/GenBank/DDBJ databases">
        <title>Pervasive Adenine N6-methylation of Active Genes in Fungi.</title>
        <authorList>
            <consortium name="DOE Joint Genome Institute"/>
            <person name="Mondo S.J."/>
            <person name="Dannebaum R.O."/>
            <person name="Kuo R.C."/>
            <person name="Labutti K."/>
            <person name="Haridas S."/>
            <person name="Kuo A."/>
            <person name="Salamov A."/>
            <person name="Ahrendt S.R."/>
            <person name="Lipzen A."/>
            <person name="Sullivan W."/>
            <person name="Andreopoulos W.B."/>
            <person name="Clum A."/>
            <person name="Lindquist E."/>
            <person name="Daum C."/>
            <person name="Ramamoorthy G.K."/>
            <person name="Gryganskyi A."/>
            <person name="Culley D."/>
            <person name="Magnuson J.K."/>
            <person name="James T.Y."/>
            <person name="O'Malley M.A."/>
            <person name="Stajich J.E."/>
            <person name="Spatafora J.W."/>
            <person name="Visel A."/>
            <person name="Grigoriev I.V."/>
        </authorList>
    </citation>
    <scope>NUCLEOTIDE SEQUENCE [LARGE SCALE GENOMIC DNA]</scope>
    <source>
        <strain evidence="1 2">NRRL 3116</strain>
    </source>
</reference>
<dbReference type="Proteomes" id="UP000193648">
    <property type="component" value="Unassembled WGS sequence"/>
</dbReference>
<keyword evidence="2" id="KW-1185">Reference proteome</keyword>
<organism evidence="1 2">
    <name type="scientific">Lobosporangium transversale</name>
    <dbReference type="NCBI Taxonomy" id="64571"/>
    <lineage>
        <taxon>Eukaryota</taxon>
        <taxon>Fungi</taxon>
        <taxon>Fungi incertae sedis</taxon>
        <taxon>Mucoromycota</taxon>
        <taxon>Mortierellomycotina</taxon>
        <taxon>Mortierellomycetes</taxon>
        <taxon>Mortierellales</taxon>
        <taxon>Mortierellaceae</taxon>
        <taxon>Lobosporangium</taxon>
    </lineage>
</organism>
<dbReference type="EMBL" id="MCFF01000024">
    <property type="protein sequence ID" value="ORZ12955.1"/>
    <property type="molecule type" value="Genomic_DNA"/>
</dbReference>